<organism evidence="1 2">
    <name type="scientific">Gracilibacillus caseinilyticus</name>
    <dbReference type="NCBI Taxonomy" id="2932256"/>
    <lineage>
        <taxon>Bacteria</taxon>
        <taxon>Bacillati</taxon>
        <taxon>Bacillota</taxon>
        <taxon>Bacilli</taxon>
        <taxon>Bacillales</taxon>
        <taxon>Bacillaceae</taxon>
        <taxon>Gracilibacillus</taxon>
    </lineage>
</organism>
<dbReference type="EMBL" id="CP095072">
    <property type="protein sequence ID" value="UOQ47766.1"/>
    <property type="molecule type" value="Genomic_DNA"/>
</dbReference>
<dbReference type="RefSeq" id="WP_244717228.1">
    <property type="nucleotide sequence ID" value="NZ_CP095072.1"/>
</dbReference>
<reference evidence="1 2" key="1">
    <citation type="submission" date="2022-04" db="EMBL/GenBank/DDBJ databases">
        <title>Gracilibacillus sp. isolated from saltern.</title>
        <authorList>
            <person name="Won M."/>
            <person name="Lee C.-M."/>
            <person name="Woen H.-Y."/>
            <person name="Kwon S.-W."/>
        </authorList>
    </citation>
    <scope>NUCLEOTIDE SEQUENCE [LARGE SCALE GENOMIC DNA]</scope>
    <source>
        <strain evidence="1 2">SSWR10-1</strain>
    </source>
</reference>
<sequence length="97" mass="11734">MEKIKEKFGNLKKLLYYVLENYPETRNSDNKLFIQAYRELGATSLNDLEDGQLNISSIYRVRQEIQNKEGKFLPNDEVRHYRRTREKAIRQYYKKAN</sequence>
<name>A0ABY4ETM0_9BACI</name>
<evidence type="ECO:0000313" key="1">
    <source>
        <dbReference type="EMBL" id="UOQ47766.1"/>
    </source>
</evidence>
<evidence type="ECO:0000313" key="2">
    <source>
        <dbReference type="Proteomes" id="UP000831782"/>
    </source>
</evidence>
<proteinExistence type="predicted"/>
<gene>
    <name evidence="1" type="ORF">MUN88_17185</name>
</gene>
<keyword evidence="2" id="KW-1185">Reference proteome</keyword>
<accession>A0ABY4ETM0</accession>
<protein>
    <submittedName>
        <fullName evidence="1">Uncharacterized protein</fullName>
    </submittedName>
</protein>
<dbReference type="Proteomes" id="UP000831782">
    <property type="component" value="Chromosome"/>
</dbReference>